<feature type="compositionally biased region" description="Basic and acidic residues" evidence="1">
    <location>
        <begin position="53"/>
        <end position="64"/>
    </location>
</feature>
<dbReference type="Proteomes" id="UP000095282">
    <property type="component" value="Unplaced"/>
</dbReference>
<evidence type="ECO:0000313" key="2">
    <source>
        <dbReference type="Proteomes" id="UP000095282"/>
    </source>
</evidence>
<feature type="compositionally biased region" description="Polar residues" evidence="1">
    <location>
        <begin position="33"/>
        <end position="45"/>
    </location>
</feature>
<accession>A0A1I7U4B1</accession>
<name>A0A1I7U4B1_9PELO</name>
<protein>
    <submittedName>
        <fullName evidence="3">MT0933-like antitoxin protein</fullName>
    </submittedName>
</protein>
<feature type="compositionally biased region" description="Basic and acidic residues" evidence="1">
    <location>
        <begin position="11"/>
        <end position="31"/>
    </location>
</feature>
<feature type="region of interest" description="Disordered" evidence="1">
    <location>
        <begin position="1"/>
        <end position="75"/>
    </location>
</feature>
<sequence length="75" mass="8451">MRKKNRLMKKKEKDSKVAEEKKKKQEGEMRGDQISQGVKENQLESGSGLGIQVKEDKDPPKMDDGYEDFGPGANP</sequence>
<feature type="compositionally biased region" description="Basic residues" evidence="1">
    <location>
        <begin position="1"/>
        <end position="10"/>
    </location>
</feature>
<reference evidence="3" key="1">
    <citation type="submission" date="2016-11" db="UniProtKB">
        <authorList>
            <consortium name="WormBaseParasite"/>
        </authorList>
    </citation>
    <scope>IDENTIFICATION</scope>
</reference>
<organism evidence="2 3">
    <name type="scientific">Caenorhabditis tropicalis</name>
    <dbReference type="NCBI Taxonomy" id="1561998"/>
    <lineage>
        <taxon>Eukaryota</taxon>
        <taxon>Metazoa</taxon>
        <taxon>Ecdysozoa</taxon>
        <taxon>Nematoda</taxon>
        <taxon>Chromadorea</taxon>
        <taxon>Rhabditida</taxon>
        <taxon>Rhabditina</taxon>
        <taxon>Rhabditomorpha</taxon>
        <taxon>Rhabditoidea</taxon>
        <taxon>Rhabditidae</taxon>
        <taxon>Peloderinae</taxon>
        <taxon>Caenorhabditis</taxon>
    </lineage>
</organism>
<dbReference type="WBParaSite" id="Csp11.Scaffold629.g14712.t1">
    <property type="protein sequence ID" value="Csp11.Scaffold629.g14712.t1"/>
    <property type="gene ID" value="Csp11.Scaffold629.g14712"/>
</dbReference>
<evidence type="ECO:0000256" key="1">
    <source>
        <dbReference type="SAM" id="MobiDB-lite"/>
    </source>
</evidence>
<evidence type="ECO:0000313" key="3">
    <source>
        <dbReference type="WBParaSite" id="Csp11.Scaffold629.g14712.t1"/>
    </source>
</evidence>
<dbReference type="AlphaFoldDB" id="A0A1I7U4B1"/>
<keyword evidence="2" id="KW-1185">Reference proteome</keyword>
<proteinExistence type="predicted"/>